<dbReference type="OrthoDB" id="10262360at2759"/>
<keyword evidence="3" id="KW-0677">Repeat</keyword>
<dbReference type="GO" id="GO:0009267">
    <property type="term" value="P:cellular response to starvation"/>
    <property type="evidence" value="ECO:0007669"/>
    <property type="project" value="TreeGrafter"/>
</dbReference>
<dbReference type="Proteomes" id="UP000243579">
    <property type="component" value="Unassembled WGS sequence"/>
</dbReference>
<dbReference type="GO" id="GO:0071230">
    <property type="term" value="P:cellular response to amino acid stimulus"/>
    <property type="evidence" value="ECO:0007669"/>
    <property type="project" value="TreeGrafter"/>
</dbReference>
<dbReference type="PRINTS" id="PR01547">
    <property type="entry name" value="YEAST176DUF"/>
</dbReference>
<dbReference type="AlphaFoldDB" id="A0A1V9Z1N3"/>
<sequence>MHPPTGVFVRPAPVEEPVKKRPYVMEDRHLSKVLWGEKDDDDEETAPIQPWRMGTPRLKTMDVALVLCLNIGTDPPDVVKPSPCARKECWVEPFSMPAQKALETIGKTLQSQYERWQPRARYRQSLDPTVDEIKQLCVSLRRHAKHDRVLFHYNGHGVPRPTVNGEIWVFNKSYTQYIPLLVYELQAWVGTPSIYVFDCSSAGVLLQHFSAATDAFVLAACGPDEILPMQPDMCADVFTSCLTTPITVALRWFLSQNERSMGHLEPSVIDRIPGKLTDRKTPLGELNWIFTAITDTIAWNLLPAPLFQTLFRQDLLVASLFRNFLLAERIMTTLGAAAGGHALTAALHAVLAASAAVDRTPPVDLAAETCLSQLQAVLAPPSLPQEITFHHSRFFAEQLMAFEVWLQFGSKAKPPPQQLPIILQMLLNQALRVRALVLLTHFFDLGPHAVNLTLSVGIFPYVERLLQSPAPELRHVLVFVWTKIVALDPSCQADLVKIDGQQYFLNHLMTPLLPPDQKAMALFVLSVLCHEYPAGQQACLQHGLLKRVGPSLQDAHPLAWERYEPAKAAGLEDRCHAQLHKVAQGDASPEVRAAAVFALGTLLGTQFRSTNAIHAGTGHHPTLDLPIASECLVAALADASPIVRKEAVLALAQLVLHPRYQPPFERLARQSDAPPEPPTGPQAAHMTAVWLALQQVQQRDPFTPLRPLVKTLVSRVETLGHTASPTTALPGRPAKAAQPPESPALPPALVSSLYKWASAKFNRPLLESADAPEADELDPLSPQGAVRLERQRRTARWKLLASQLRVDKEEQLAAYGLTLRQSALLSTEADMTSLLVFHPYERPRLDSLLVVADATDQVSVWDVDASERRLAFGNLNPRGSRLTALGWLNPDDRALLLCGSDDGVVKLYHDVESAPRLALAFAAVPDLTPGTRGSGLVTAWQQHAGMLFAGGNAAVVRGWDLQQERCVFQAPTQTDACATTLATDEASGGLVVAGCGDGSLRLYDPRTKADVKAVLREHSAWIVGTHLYPGKYELLSGSVTGELKFWDLRYHKTSVRTLEAHRSPMTALAVHNYAPVFARSSGSHNQFIKVFRHDGEQLALIRYHEGFLGERIGPVSCLAFHPHRLLLAAGATDSLIALYSGDKA</sequence>
<dbReference type="PROSITE" id="PS50082">
    <property type="entry name" value="WD_REPEATS_2"/>
    <property type="match status" value="1"/>
</dbReference>
<dbReference type="Pfam" id="PF00400">
    <property type="entry name" value="WD40"/>
    <property type="match status" value="1"/>
</dbReference>
<evidence type="ECO:0000256" key="5">
    <source>
        <dbReference type="SAM" id="MobiDB-lite"/>
    </source>
</evidence>
<dbReference type="GO" id="GO:0031929">
    <property type="term" value="P:TOR signaling"/>
    <property type="evidence" value="ECO:0007669"/>
    <property type="project" value="InterPro"/>
</dbReference>
<dbReference type="SMART" id="SM01302">
    <property type="entry name" value="Raptor_N"/>
    <property type="match status" value="1"/>
</dbReference>
<protein>
    <submittedName>
        <fullName evidence="7">Regulatory-associated protein of mTOR</fullName>
    </submittedName>
</protein>
<evidence type="ECO:0000256" key="4">
    <source>
        <dbReference type="PROSITE-ProRule" id="PRU00221"/>
    </source>
</evidence>
<dbReference type="InterPro" id="IPR029347">
    <property type="entry name" value="Raptor_N"/>
</dbReference>
<evidence type="ECO:0000256" key="3">
    <source>
        <dbReference type="ARBA" id="ARBA00022737"/>
    </source>
</evidence>
<dbReference type="GO" id="GO:0010506">
    <property type="term" value="P:regulation of autophagy"/>
    <property type="evidence" value="ECO:0007669"/>
    <property type="project" value="TreeGrafter"/>
</dbReference>
<dbReference type="GO" id="GO:0030307">
    <property type="term" value="P:positive regulation of cell growth"/>
    <property type="evidence" value="ECO:0007669"/>
    <property type="project" value="TreeGrafter"/>
</dbReference>
<accession>A0A1V9Z1N3</accession>
<dbReference type="SUPFAM" id="SSF48371">
    <property type="entry name" value="ARM repeat"/>
    <property type="match status" value="1"/>
</dbReference>
<feature type="domain" description="Raptor N-terminal CASPase-like" evidence="6">
    <location>
        <begin position="57"/>
        <end position="210"/>
    </location>
</feature>
<dbReference type="InterPro" id="IPR016024">
    <property type="entry name" value="ARM-type_fold"/>
</dbReference>
<dbReference type="PANTHER" id="PTHR12848">
    <property type="entry name" value="REGULATORY-ASSOCIATED PROTEIN OF MTOR"/>
    <property type="match status" value="1"/>
</dbReference>
<feature type="repeat" description="WD" evidence="4">
    <location>
        <begin position="1015"/>
        <end position="1056"/>
    </location>
</feature>
<evidence type="ECO:0000313" key="8">
    <source>
        <dbReference type="Proteomes" id="UP000243579"/>
    </source>
</evidence>
<keyword evidence="8" id="KW-1185">Reference proteome</keyword>
<dbReference type="GO" id="GO:0005737">
    <property type="term" value="C:cytoplasm"/>
    <property type="evidence" value="ECO:0007669"/>
    <property type="project" value="TreeGrafter"/>
</dbReference>
<dbReference type="PANTHER" id="PTHR12848:SF16">
    <property type="entry name" value="REGULATORY-ASSOCIATED PROTEIN OF MTOR"/>
    <property type="match status" value="1"/>
</dbReference>
<dbReference type="Gene3D" id="2.130.10.10">
    <property type="entry name" value="YVTN repeat-like/Quinoprotein amine dehydrogenase"/>
    <property type="match status" value="2"/>
</dbReference>
<dbReference type="InterPro" id="IPR015943">
    <property type="entry name" value="WD40/YVTN_repeat-like_dom_sf"/>
</dbReference>
<name>A0A1V9Z1N3_ACHHY</name>
<evidence type="ECO:0000256" key="1">
    <source>
        <dbReference type="ARBA" id="ARBA00009257"/>
    </source>
</evidence>
<organism evidence="7 8">
    <name type="scientific">Achlya hypogyna</name>
    <name type="common">Oomycete</name>
    <name type="synonym">Protoachlya hypogyna</name>
    <dbReference type="NCBI Taxonomy" id="1202772"/>
    <lineage>
        <taxon>Eukaryota</taxon>
        <taxon>Sar</taxon>
        <taxon>Stramenopiles</taxon>
        <taxon>Oomycota</taxon>
        <taxon>Saprolegniomycetes</taxon>
        <taxon>Saprolegniales</taxon>
        <taxon>Achlyaceae</taxon>
        <taxon>Achlya</taxon>
    </lineage>
</organism>
<evidence type="ECO:0000256" key="2">
    <source>
        <dbReference type="ARBA" id="ARBA00022574"/>
    </source>
</evidence>
<reference evidence="7 8" key="1">
    <citation type="journal article" date="2014" name="Genome Biol. Evol.">
        <title>The secreted proteins of Achlya hypogyna and Thraustotheca clavata identify the ancestral oomycete secretome and reveal gene acquisitions by horizontal gene transfer.</title>
        <authorList>
            <person name="Misner I."/>
            <person name="Blouin N."/>
            <person name="Leonard G."/>
            <person name="Richards T.A."/>
            <person name="Lane C.E."/>
        </authorList>
    </citation>
    <scope>NUCLEOTIDE SEQUENCE [LARGE SCALE GENOMIC DNA]</scope>
    <source>
        <strain evidence="7 8">ATCC 48635</strain>
    </source>
</reference>
<evidence type="ECO:0000313" key="7">
    <source>
        <dbReference type="EMBL" id="OQR91926.1"/>
    </source>
</evidence>
<dbReference type="SMART" id="SM00320">
    <property type="entry name" value="WD40"/>
    <property type="match status" value="5"/>
</dbReference>
<dbReference type="GO" id="GO:0030674">
    <property type="term" value="F:protein-macromolecule adaptor activity"/>
    <property type="evidence" value="ECO:0007669"/>
    <property type="project" value="TreeGrafter"/>
</dbReference>
<comment type="caution">
    <text evidence="7">The sequence shown here is derived from an EMBL/GenBank/DDBJ whole genome shotgun (WGS) entry which is preliminary data.</text>
</comment>
<dbReference type="InterPro" id="IPR036322">
    <property type="entry name" value="WD40_repeat_dom_sf"/>
</dbReference>
<evidence type="ECO:0000259" key="6">
    <source>
        <dbReference type="SMART" id="SM01302"/>
    </source>
</evidence>
<dbReference type="InterPro" id="IPR011989">
    <property type="entry name" value="ARM-like"/>
</dbReference>
<proteinExistence type="inferred from homology"/>
<dbReference type="InterPro" id="IPR001680">
    <property type="entry name" value="WD40_rpt"/>
</dbReference>
<dbReference type="InterPro" id="IPR004083">
    <property type="entry name" value="Raptor"/>
</dbReference>
<dbReference type="Pfam" id="PF14538">
    <property type="entry name" value="Raptor_N"/>
    <property type="match status" value="1"/>
</dbReference>
<keyword evidence="2 4" id="KW-0853">WD repeat</keyword>
<feature type="region of interest" description="Disordered" evidence="5">
    <location>
        <begin position="722"/>
        <end position="743"/>
    </location>
</feature>
<dbReference type="EMBL" id="JNBR01000491">
    <property type="protein sequence ID" value="OQR91926.1"/>
    <property type="molecule type" value="Genomic_DNA"/>
</dbReference>
<gene>
    <name evidence="7" type="ORF">ACHHYP_04204</name>
</gene>
<dbReference type="STRING" id="1202772.A0A1V9Z1N3"/>
<dbReference type="GO" id="GO:0031931">
    <property type="term" value="C:TORC1 complex"/>
    <property type="evidence" value="ECO:0007669"/>
    <property type="project" value="InterPro"/>
</dbReference>
<dbReference type="Gene3D" id="1.25.10.10">
    <property type="entry name" value="Leucine-rich Repeat Variant"/>
    <property type="match status" value="2"/>
</dbReference>
<comment type="similarity">
    <text evidence="1">Belongs to the WD repeat RAPTOR family.</text>
</comment>
<dbReference type="SUPFAM" id="SSF50978">
    <property type="entry name" value="WD40 repeat-like"/>
    <property type="match status" value="1"/>
</dbReference>